<proteinExistence type="predicted"/>
<protein>
    <submittedName>
        <fullName evidence="1">Fem-1-like protein B</fullName>
    </submittedName>
</protein>
<dbReference type="InterPro" id="IPR050111">
    <property type="entry name" value="C-type_lectin/snaclec_domain"/>
</dbReference>
<dbReference type="FunCoup" id="K1R1T9">
    <property type="interactions" value="31"/>
</dbReference>
<dbReference type="InterPro" id="IPR001304">
    <property type="entry name" value="C-type_lectin-like"/>
</dbReference>
<dbReference type="AlphaFoldDB" id="K1R1T9"/>
<dbReference type="Gene3D" id="3.10.100.10">
    <property type="entry name" value="Mannose-Binding Protein A, subunit A"/>
    <property type="match status" value="1"/>
</dbReference>
<gene>
    <name evidence="1" type="ORF">CGI_10025357</name>
</gene>
<dbReference type="SUPFAM" id="SSF56436">
    <property type="entry name" value="C-type lectin-like"/>
    <property type="match status" value="1"/>
</dbReference>
<sequence>MHLRYSDPDNIITKEDYPCVEAYNNRLECKTFGELNAIRYDFEALHMECLAIRERILGPNNPDVPHPIIFRGAVYADSKQFDLLARCPADWNHYNDRCFFLSRDNETFADALKLCEVIGKQYGRVATLATVDDAGTQKHLANLVAQTNSLEFYIGANDIVHEGTWVWSSSGQTITYNHWGPTQPNNRGGAENCAAITYDAPYGFLWHWVDEPCTFESTYICEMPYVYFFNNAFIKIYYSLHQTKGNHGEGLHRHCLLPNPFM</sequence>
<dbReference type="EMBL" id="JH818024">
    <property type="protein sequence ID" value="EKC39803.1"/>
    <property type="molecule type" value="Genomic_DNA"/>
</dbReference>
<dbReference type="SMART" id="SM00034">
    <property type="entry name" value="CLECT"/>
    <property type="match status" value="1"/>
</dbReference>
<dbReference type="PROSITE" id="PS50041">
    <property type="entry name" value="C_TYPE_LECTIN_2"/>
    <property type="match status" value="1"/>
</dbReference>
<dbReference type="InterPro" id="IPR016187">
    <property type="entry name" value="CTDL_fold"/>
</dbReference>
<dbReference type="Pfam" id="PF00059">
    <property type="entry name" value="Lectin_C"/>
    <property type="match status" value="1"/>
</dbReference>
<evidence type="ECO:0000313" key="1">
    <source>
        <dbReference type="EMBL" id="EKC39803.1"/>
    </source>
</evidence>
<dbReference type="InterPro" id="IPR016186">
    <property type="entry name" value="C-type_lectin-like/link_sf"/>
</dbReference>
<dbReference type="InParanoid" id="K1R1T9"/>
<dbReference type="HOGENOM" id="CLU_1062646_0_0_1"/>
<accession>K1R1T9</accession>
<name>K1R1T9_MAGGI</name>
<dbReference type="CDD" id="cd00037">
    <property type="entry name" value="CLECT"/>
    <property type="match status" value="1"/>
</dbReference>
<dbReference type="PANTHER" id="PTHR22803">
    <property type="entry name" value="MANNOSE, PHOSPHOLIPASE, LECTIN RECEPTOR RELATED"/>
    <property type="match status" value="1"/>
</dbReference>
<organism evidence="1">
    <name type="scientific">Magallana gigas</name>
    <name type="common">Pacific oyster</name>
    <name type="synonym">Crassostrea gigas</name>
    <dbReference type="NCBI Taxonomy" id="29159"/>
    <lineage>
        <taxon>Eukaryota</taxon>
        <taxon>Metazoa</taxon>
        <taxon>Spiralia</taxon>
        <taxon>Lophotrochozoa</taxon>
        <taxon>Mollusca</taxon>
        <taxon>Bivalvia</taxon>
        <taxon>Autobranchia</taxon>
        <taxon>Pteriomorphia</taxon>
        <taxon>Ostreida</taxon>
        <taxon>Ostreoidea</taxon>
        <taxon>Ostreidae</taxon>
        <taxon>Magallana</taxon>
    </lineage>
</organism>
<reference evidence="1" key="1">
    <citation type="journal article" date="2012" name="Nature">
        <title>The oyster genome reveals stress adaptation and complexity of shell formation.</title>
        <authorList>
            <person name="Zhang G."/>
            <person name="Fang X."/>
            <person name="Guo X."/>
            <person name="Li L."/>
            <person name="Luo R."/>
            <person name="Xu F."/>
            <person name="Yang P."/>
            <person name="Zhang L."/>
            <person name="Wang X."/>
            <person name="Qi H."/>
            <person name="Xiong Z."/>
            <person name="Que H."/>
            <person name="Xie Y."/>
            <person name="Holland P.W."/>
            <person name="Paps J."/>
            <person name="Zhu Y."/>
            <person name="Wu F."/>
            <person name="Chen Y."/>
            <person name="Wang J."/>
            <person name="Peng C."/>
            <person name="Meng J."/>
            <person name="Yang L."/>
            <person name="Liu J."/>
            <person name="Wen B."/>
            <person name="Zhang N."/>
            <person name="Huang Z."/>
            <person name="Zhu Q."/>
            <person name="Feng Y."/>
            <person name="Mount A."/>
            <person name="Hedgecock D."/>
            <person name="Xu Z."/>
            <person name="Liu Y."/>
            <person name="Domazet-Loso T."/>
            <person name="Du Y."/>
            <person name="Sun X."/>
            <person name="Zhang S."/>
            <person name="Liu B."/>
            <person name="Cheng P."/>
            <person name="Jiang X."/>
            <person name="Li J."/>
            <person name="Fan D."/>
            <person name="Wang W."/>
            <person name="Fu W."/>
            <person name="Wang T."/>
            <person name="Wang B."/>
            <person name="Zhang J."/>
            <person name="Peng Z."/>
            <person name="Li Y."/>
            <person name="Li N."/>
            <person name="Wang J."/>
            <person name="Chen M."/>
            <person name="He Y."/>
            <person name="Tan F."/>
            <person name="Song X."/>
            <person name="Zheng Q."/>
            <person name="Huang R."/>
            <person name="Yang H."/>
            <person name="Du X."/>
            <person name="Chen L."/>
            <person name="Yang M."/>
            <person name="Gaffney P.M."/>
            <person name="Wang S."/>
            <person name="Luo L."/>
            <person name="She Z."/>
            <person name="Ming Y."/>
            <person name="Huang W."/>
            <person name="Zhang S."/>
            <person name="Huang B."/>
            <person name="Zhang Y."/>
            <person name="Qu T."/>
            <person name="Ni P."/>
            <person name="Miao G."/>
            <person name="Wang J."/>
            <person name="Wang Q."/>
            <person name="Steinberg C.E."/>
            <person name="Wang H."/>
            <person name="Li N."/>
            <person name="Qian L."/>
            <person name="Zhang G."/>
            <person name="Li Y."/>
            <person name="Yang H."/>
            <person name="Liu X."/>
            <person name="Wang J."/>
            <person name="Yin Y."/>
            <person name="Wang J."/>
        </authorList>
    </citation>
    <scope>NUCLEOTIDE SEQUENCE [LARGE SCALE GENOMIC DNA]</scope>
    <source>
        <strain evidence="1">05x7-T-G4-1.051#20</strain>
    </source>
</reference>